<dbReference type="EMBL" id="CAJOBG010005220">
    <property type="protein sequence ID" value="CAF4144334.1"/>
    <property type="molecule type" value="Genomic_DNA"/>
</dbReference>
<reference evidence="2" key="1">
    <citation type="submission" date="2021-02" db="EMBL/GenBank/DDBJ databases">
        <authorList>
            <person name="Nowell W R."/>
        </authorList>
    </citation>
    <scope>NUCLEOTIDE SEQUENCE</scope>
</reference>
<protein>
    <submittedName>
        <fullName evidence="2">Uncharacterized protein</fullName>
    </submittedName>
</protein>
<organism evidence="2 3">
    <name type="scientific">Rotaria magnacalcarata</name>
    <dbReference type="NCBI Taxonomy" id="392030"/>
    <lineage>
        <taxon>Eukaryota</taxon>
        <taxon>Metazoa</taxon>
        <taxon>Spiralia</taxon>
        <taxon>Gnathifera</taxon>
        <taxon>Rotifera</taxon>
        <taxon>Eurotatoria</taxon>
        <taxon>Bdelloidea</taxon>
        <taxon>Philodinida</taxon>
        <taxon>Philodinidae</taxon>
        <taxon>Rotaria</taxon>
    </lineage>
</organism>
<evidence type="ECO:0000313" key="3">
    <source>
        <dbReference type="Proteomes" id="UP000663866"/>
    </source>
</evidence>
<sequence length="145" mass="16214">DERNILLAIQGAQEQEQHLINPSSPMTASAGNNLNNISTNNNNNNNNESSSDQRSQIISSSINRFPLLGAFKRQLSDTSSEDSDSEPDVFYSTRISGDDDDEDDDSDKETTFYPIYNNNNNINNKSCCFEMNGCDLLDGGKRRRH</sequence>
<feature type="region of interest" description="Disordered" evidence="1">
    <location>
        <begin position="74"/>
        <end position="109"/>
    </location>
</feature>
<feature type="compositionally biased region" description="Low complexity" evidence="1">
    <location>
        <begin position="32"/>
        <end position="58"/>
    </location>
</feature>
<dbReference type="Proteomes" id="UP000663866">
    <property type="component" value="Unassembled WGS sequence"/>
</dbReference>
<gene>
    <name evidence="2" type="ORF">OVN521_LOCUS23247</name>
</gene>
<accession>A0A819XPY7</accession>
<keyword evidence="3" id="KW-1185">Reference proteome</keyword>
<feature type="region of interest" description="Disordered" evidence="1">
    <location>
        <begin position="16"/>
        <end position="58"/>
    </location>
</feature>
<feature type="non-terminal residue" evidence="2">
    <location>
        <position position="1"/>
    </location>
</feature>
<proteinExistence type="predicted"/>
<name>A0A819XPY7_9BILA</name>
<dbReference type="AlphaFoldDB" id="A0A819XPY7"/>
<comment type="caution">
    <text evidence="2">The sequence shown here is derived from an EMBL/GenBank/DDBJ whole genome shotgun (WGS) entry which is preliminary data.</text>
</comment>
<feature type="compositionally biased region" description="Polar residues" evidence="1">
    <location>
        <begin position="16"/>
        <end position="31"/>
    </location>
</feature>
<evidence type="ECO:0000256" key="1">
    <source>
        <dbReference type="SAM" id="MobiDB-lite"/>
    </source>
</evidence>
<evidence type="ECO:0000313" key="2">
    <source>
        <dbReference type="EMBL" id="CAF4144334.1"/>
    </source>
</evidence>
<feature type="compositionally biased region" description="Acidic residues" evidence="1">
    <location>
        <begin position="98"/>
        <end position="107"/>
    </location>
</feature>